<dbReference type="EMBL" id="JAAGNN010000001">
    <property type="protein sequence ID" value="KAF4093809.1"/>
    <property type="molecule type" value="Genomic_DNA"/>
</dbReference>
<reference evidence="2 3" key="1">
    <citation type="submission" date="2020-02" db="EMBL/GenBank/DDBJ databases">
        <title>A chromosome-scale genome assembly of the black bullhead catfish (Ameiurus melas).</title>
        <authorList>
            <person name="Wen M."/>
            <person name="Zham M."/>
            <person name="Cabau C."/>
            <person name="Klopp C."/>
            <person name="Donnadieu C."/>
            <person name="Roques C."/>
            <person name="Bouchez O."/>
            <person name="Lampietro C."/>
            <person name="Jouanno E."/>
            <person name="Herpin A."/>
            <person name="Louis A."/>
            <person name="Berthelot C."/>
            <person name="Parey E."/>
            <person name="Roest-Crollius H."/>
            <person name="Braasch I."/>
            <person name="Postlethwait J."/>
            <person name="Robinson-Rechavi M."/>
            <person name="Echchiki A."/>
            <person name="Begum T."/>
            <person name="Montfort J."/>
            <person name="Schartl M."/>
            <person name="Bobe J."/>
            <person name="Guiguen Y."/>
        </authorList>
    </citation>
    <scope>NUCLEOTIDE SEQUENCE [LARGE SCALE GENOMIC DNA]</scope>
    <source>
        <strain evidence="2">M_S1</strain>
        <tissue evidence="2">Blood</tissue>
    </source>
</reference>
<evidence type="ECO:0000313" key="3">
    <source>
        <dbReference type="Proteomes" id="UP000593565"/>
    </source>
</evidence>
<comment type="caution">
    <text evidence="2">The sequence shown here is derived from an EMBL/GenBank/DDBJ whole genome shotgun (WGS) entry which is preliminary data.</text>
</comment>
<feature type="region of interest" description="Disordered" evidence="1">
    <location>
        <begin position="1"/>
        <end position="47"/>
    </location>
</feature>
<dbReference type="Proteomes" id="UP000593565">
    <property type="component" value="Unassembled WGS sequence"/>
</dbReference>
<accession>A0A7J6BHT8</accession>
<evidence type="ECO:0000313" key="2">
    <source>
        <dbReference type="EMBL" id="KAF4093809.1"/>
    </source>
</evidence>
<evidence type="ECO:0000256" key="1">
    <source>
        <dbReference type="SAM" id="MobiDB-lite"/>
    </source>
</evidence>
<organism evidence="2 3">
    <name type="scientific">Ameiurus melas</name>
    <name type="common">Black bullhead</name>
    <name type="synonym">Silurus melas</name>
    <dbReference type="NCBI Taxonomy" id="219545"/>
    <lineage>
        <taxon>Eukaryota</taxon>
        <taxon>Metazoa</taxon>
        <taxon>Chordata</taxon>
        <taxon>Craniata</taxon>
        <taxon>Vertebrata</taxon>
        <taxon>Euteleostomi</taxon>
        <taxon>Actinopterygii</taxon>
        <taxon>Neopterygii</taxon>
        <taxon>Teleostei</taxon>
        <taxon>Ostariophysi</taxon>
        <taxon>Siluriformes</taxon>
        <taxon>Ictaluridae</taxon>
        <taxon>Ameiurus</taxon>
    </lineage>
</organism>
<gene>
    <name evidence="2" type="ORF">AMELA_G00005730</name>
</gene>
<name>A0A7J6BHT8_AMEME</name>
<dbReference type="AlphaFoldDB" id="A0A7J6BHT8"/>
<sequence>MRCQLKEPANQKKPSQSEETEENLSSAREAIAEGSLQLRERRSETSDSLIEEKLISPMPELRMDFFRVELFQRRELMNVSLRSNSMSSQVLRVGIVGQEFRHKHNHAQKDLLKHFWCFRLRSKMSAAA</sequence>
<feature type="compositionally biased region" description="Basic and acidic residues" evidence="1">
    <location>
        <begin position="38"/>
        <end position="47"/>
    </location>
</feature>
<protein>
    <submittedName>
        <fullName evidence="2">Uncharacterized protein</fullName>
    </submittedName>
</protein>
<proteinExistence type="predicted"/>
<keyword evidence="3" id="KW-1185">Reference proteome</keyword>